<evidence type="ECO:0000256" key="7">
    <source>
        <dbReference type="ARBA" id="ARBA00023065"/>
    </source>
</evidence>
<keyword evidence="18" id="KW-1185">Reference proteome</keyword>
<comment type="subcellular location">
    <subcellularLocation>
        <location evidence="1 12">Cell outer membrane</location>
        <topology evidence="1 12">Multi-pass membrane protein</topology>
    </subcellularLocation>
</comment>
<dbReference type="Gene3D" id="2.40.170.20">
    <property type="entry name" value="TonB-dependent receptor, beta-barrel domain"/>
    <property type="match status" value="1"/>
</dbReference>
<gene>
    <name evidence="17" type="ORF">HNQ01_001430</name>
</gene>
<evidence type="ECO:0000256" key="10">
    <source>
        <dbReference type="ARBA" id="ARBA00023170"/>
    </source>
</evidence>
<keyword evidence="4 12" id="KW-1134">Transmembrane beta strand</keyword>
<evidence type="ECO:0000256" key="12">
    <source>
        <dbReference type="PROSITE-ProRule" id="PRU01360"/>
    </source>
</evidence>
<evidence type="ECO:0000256" key="5">
    <source>
        <dbReference type="ARBA" id="ARBA00022692"/>
    </source>
</evidence>
<dbReference type="InterPro" id="IPR036942">
    <property type="entry name" value="Beta-barrel_TonB_sf"/>
</dbReference>
<keyword evidence="11 12" id="KW-0998">Cell outer membrane</keyword>
<dbReference type="EMBL" id="JABSNM010000005">
    <property type="protein sequence ID" value="NRT55700.1"/>
    <property type="molecule type" value="Genomic_DNA"/>
</dbReference>
<keyword evidence="10 17" id="KW-0675">Receptor</keyword>
<reference evidence="17 18" key="1">
    <citation type="submission" date="2020-05" db="EMBL/GenBank/DDBJ databases">
        <title>Genomic Encyclopedia of Type Strains, Phase IV (KMG-V): Genome sequencing to study the core and pangenomes of soil and plant-associated prokaryotes.</title>
        <authorList>
            <person name="Whitman W."/>
        </authorList>
    </citation>
    <scope>NUCLEOTIDE SEQUENCE [LARGE SCALE GENOMIC DNA]</scope>
    <source>
        <strain evidence="17 18">C29</strain>
    </source>
</reference>
<evidence type="ECO:0000256" key="6">
    <source>
        <dbReference type="ARBA" id="ARBA00022729"/>
    </source>
</evidence>
<dbReference type="Gene3D" id="2.170.130.10">
    <property type="entry name" value="TonB-dependent receptor, plug domain"/>
    <property type="match status" value="1"/>
</dbReference>
<keyword evidence="6 14" id="KW-0732">Signal</keyword>
<evidence type="ECO:0000256" key="3">
    <source>
        <dbReference type="ARBA" id="ARBA00022448"/>
    </source>
</evidence>
<keyword evidence="7" id="KW-0406">Ion transport</keyword>
<accession>A0ABX2G2R7</accession>
<dbReference type="Proteomes" id="UP001516061">
    <property type="component" value="Unassembled WGS sequence"/>
</dbReference>
<feature type="signal peptide" evidence="14">
    <location>
        <begin position="1"/>
        <end position="26"/>
    </location>
</feature>
<evidence type="ECO:0000256" key="8">
    <source>
        <dbReference type="ARBA" id="ARBA00023077"/>
    </source>
</evidence>
<evidence type="ECO:0000256" key="9">
    <source>
        <dbReference type="ARBA" id="ARBA00023136"/>
    </source>
</evidence>
<protein>
    <submittedName>
        <fullName evidence="17">Iron complex outermembrane receptor protein</fullName>
    </submittedName>
</protein>
<dbReference type="InterPro" id="IPR012910">
    <property type="entry name" value="Plug_dom"/>
</dbReference>
<dbReference type="InterPro" id="IPR039426">
    <property type="entry name" value="TonB-dep_rcpt-like"/>
</dbReference>
<evidence type="ECO:0000313" key="17">
    <source>
        <dbReference type="EMBL" id="NRT55700.1"/>
    </source>
</evidence>
<feature type="domain" description="TonB-dependent receptor plug" evidence="16">
    <location>
        <begin position="55"/>
        <end position="166"/>
    </location>
</feature>
<evidence type="ECO:0000313" key="18">
    <source>
        <dbReference type="Proteomes" id="UP001516061"/>
    </source>
</evidence>
<dbReference type="Pfam" id="PF07715">
    <property type="entry name" value="Plug"/>
    <property type="match status" value="1"/>
</dbReference>
<comment type="caution">
    <text evidence="17">The sequence shown here is derived from an EMBL/GenBank/DDBJ whole genome shotgun (WGS) entry which is preliminary data.</text>
</comment>
<dbReference type="PROSITE" id="PS52016">
    <property type="entry name" value="TONB_DEPENDENT_REC_3"/>
    <property type="match status" value="1"/>
</dbReference>
<dbReference type="PANTHER" id="PTHR30069">
    <property type="entry name" value="TONB-DEPENDENT OUTER MEMBRANE RECEPTOR"/>
    <property type="match status" value="1"/>
</dbReference>
<evidence type="ECO:0000259" key="15">
    <source>
        <dbReference type="Pfam" id="PF00593"/>
    </source>
</evidence>
<organism evidence="17 18">
    <name type="scientific">Sphaerotilus uruguayifluvii</name>
    <dbReference type="NCBI Taxonomy" id="2735897"/>
    <lineage>
        <taxon>Bacteria</taxon>
        <taxon>Pseudomonadati</taxon>
        <taxon>Pseudomonadota</taxon>
        <taxon>Betaproteobacteria</taxon>
        <taxon>Burkholderiales</taxon>
        <taxon>Sphaerotilaceae</taxon>
        <taxon>Sphaerotilus</taxon>
    </lineage>
</organism>
<dbReference type="Pfam" id="PF00593">
    <property type="entry name" value="TonB_dep_Rec_b-barrel"/>
    <property type="match status" value="1"/>
</dbReference>
<sequence>MQQLPLVRALSLAFPLACALPVSAQADEGDSPPVKSLGLIVVTGTQPTSLPTQISTTIEGIKGAEIAEKINATDAEDALRYFPSLLVRKRYIGDYNHAVLSSRASGTGNSARSMVYADGILLSNYLGNGATFTPRWGLVTPEEIERVDVLYGPFSAAYPGNSAGAVVDYVTRMPRQFEAHAQVGYFTQPFSLYGTEATASGQQASASLGSRDGAFSWWFNLNRTDSTGQPLTFPTRLVSSGTTPTAAAPGTAVTGAVLDQDKSGNPWYLLGTATRYHTIQDHAKLKLAYDFDPTVRAAYTLGVWNNQATSQSESFLRDASGQPFYAGTANIGGRNYTIAATDFGQSREQLEHVMHGLSVKSRTRGVFDWEVAVSLYDYRKDLQRTPTVARPAADLGGAGRLTDLGGTGWDTLTLKGVWRPEGVDGEHIVDFGVQQDRYRWRQLVSNTGDWIGGDATSPFTDFGGRTQLRSAYAQDAWTLSSQWKTVLGLRAEQWRAFEGYKVASGGQRVVYADRRETWLSPKAAVGYQAAADWTLKLASGRAVRMPTVGELFQGGLSSSGTYVASDPVTNPDLRPEKSWTTELSSEWDHGTHQWRTTLFHELTKDALYSQSAVVDGKTVTSTQNIDRMRTVGLELACRGQDVGWRGIDLNASATWTRSRILDNAGYVSTPGDTIGKQQPRVPMWRGSLLVTWRATPQLSVSYGARAASNQYGTLNNSDPNGFTYQGFSKFFTTDLRLRYRFDRQWSAAFGIDNLNNYQYWNFHPYPQRTYSADLKFDL</sequence>
<evidence type="ECO:0000256" key="2">
    <source>
        <dbReference type="ARBA" id="ARBA00009810"/>
    </source>
</evidence>
<dbReference type="PANTHER" id="PTHR30069:SF53">
    <property type="entry name" value="COLICIN I RECEPTOR-RELATED"/>
    <property type="match status" value="1"/>
</dbReference>
<keyword evidence="5 12" id="KW-0812">Transmembrane</keyword>
<proteinExistence type="inferred from homology"/>
<evidence type="ECO:0000256" key="11">
    <source>
        <dbReference type="ARBA" id="ARBA00023237"/>
    </source>
</evidence>
<keyword evidence="9 12" id="KW-0472">Membrane</keyword>
<evidence type="ECO:0000259" key="16">
    <source>
        <dbReference type="Pfam" id="PF07715"/>
    </source>
</evidence>
<evidence type="ECO:0000256" key="13">
    <source>
        <dbReference type="RuleBase" id="RU003357"/>
    </source>
</evidence>
<comment type="similarity">
    <text evidence="2 12 13">Belongs to the TonB-dependent receptor family.</text>
</comment>
<feature type="chain" id="PRO_5046129098" evidence="14">
    <location>
        <begin position="27"/>
        <end position="778"/>
    </location>
</feature>
<evidence type="ECO:0000256" key="14">
    <source>
        <dbReference type="SAM" id="SignalP"/>
    </source>
</evidence>
<dbReference type="RefSeq" id="WP_173804673.1">
    <property type="nucleotide sequence ID" value="NZ_JABSNM010000005.1"/>
</dbReference>
<evidence type="ECO:0000256" key="1">
    <source>
        <dbReference type="ARBA" id="ARBA00004571"/>
    </source>
</evidence>
<name>A0ABX2G2R7_9BURK</name>
<dbReference type="InterPro" id="IPR000531">
    <property type="entry name" value="Beta-barrel_TonB"/>
</dbReference>
<dbReference type="SUPFAM" id="SSF56935">
    <property type="entry name" value="Porins"/>
    <property type="match status" value="1"/>
</dbReference>
<keyword evidence="8 13" id="KW-0798">TonB box</keyword>
<feature type="domain" description="TonB-dependent receptor-like beta-barrel" evidence="15">
    <location>
        <begin position="314"/>
        <end position="754"/>
    </location>
</feature>
<dbReference type="InterPro" id="IPR037066">
    <property type="entry name" value="Plug_dom_sf"/>
</dbReference>
<evidence type="ECO:0000256" key="4">
    <source>
        <dbReference type="ARBA" id="ARBA00022452"/>
    </source>
</evidence>
<keyword evidence="3 12" id="KW-0813">Transport</keyword>